<evidence type="ECO:0000256" key="6">
    <source>
        <dbReference type="ARBA" id="ARBA00022576"/>
    </source>
</evidence>
<evidence type="ECO:0000256" key="10">
    <source>
        <dbReference type="HAMAP-Rule" id="MF_00164"/>
    </source>
</evidence>
<dbReference type="CDD" id="cd05008">
    <property type="entry name" value="SIS_GlmS_GlmD_1"/>
    <property type="match status" value="1"/>
</dbReference>
<dbReference type="InterPro" id="IPR035490">
    <property type="entry name" value="GlmS/FrlB_SIS"/>
</dbReference>
<dbReference type="NCBIfam" id="TIGR01135">
    <property type="entry name" value="glmS"/>
    <property type="match status" value="1"/>
</dbReference>
<dbReference type="EMBL" id="CP072943">
    <property type="protein sequence ID" value="QTX31288.1"/>
    <property type="molecule type" value="Genomic_DNA"/>
</dbReference>
<organism evidence="13 14">
    <name type="scientific">Aminithiophilus ramosus</name>
    <dbReference type="NCBI Taxonomy" id="3029084"/>
    <lineage>
        <taxon>Bacteria</taxon>
        <taxon>Thermotogati</taxon>
        <taxon>Synergistota</taxon>
        <taxon>Synergistia</taxon>
        <taxon>Synergistales</taxon>
        <taxon>Aminithiophilaceae</taxon>
        <taxon>Aminithiophilus</taxon>
    </lineage>
</organism>
<keyword evidence="8" id="KW-0677">Repeat</keyword>
<proteinExistence type="inferred from homology"/>
<dbReference type="SUPFAM" id="SSF53697">
    <property type="entry name" value="SIS domain"/>
    <property type="match status" value="1"/>
</dbReference>
<comment type="subcellular location">
    <subcellularLocation>
        <location evidence="2 10">Cytoplasm</location>
    </subcellularLocation>
</comment>
<dbReference type="SUPFAM" id="SSF56235">
    <property type="entry name" value="N-terminal nucleophile aminohydrolases (Ntn hydrolases)"/>
    <property type="match status" value="1"/>
</dbReference>
<evidence type="ECO:0000256" key="5">
    <source>
        <dbReference type="ARBA" id="ARBA00022490"/>
    </source>
</evidence>
<dbReference type="CDD" id="cd05009">
    <property type="entry name" value="SIS_GlmS_GlmD_2"/>
    <property type="match status" value="1"/>
</dbReference>
<comment type="function">
    <text evidence="10">Catalyzes the first step in hexosamine metabolism, converting fructose-6P into glucosamine-6P using glutamine as a nitrogen source.</text>
</comment>
<gene>
    <name evidence="10 13" type="primary">glmS</name>
    <name evidence="13" type="ORF">KAR29_07755</name>
</gene>
<dbReference type="GO" id="GO:0046349">
    <property type="term" value="P:amino sugar biosynthetic process"/>
    <property type="evidence" value="ECO:0007669"/>
    <property type="project" value="UniProtKB-ARBA"/>
</dbReference>
<dbReference type="CDD" id="cd00714">
    <property type="entry name" value="GFAT"/>
    <property type="match status" value="1"/>
</dbReference>
<keyword evidence="7 10" id="KW-0808">Transferase</keyword>
<feature type="domain" description="SIS" evidence="12">
    <location>
        <begin position="457"/>
        <end position="598"/>
    </location>
</feature>
<accession>A0A9Q7AKP6</accession>
<dbReference type="InterPro" id="IPR005855">
    <property type="entry name" value="GFAT"/>
</dbReference>
<dbReference type="GO" id="GO:0097367">
    <property type="term" value="F:carbohydrate derivative binding"/>
    <property type="evidence" value="ECO:0007669"/>
    <property type="project" value="InterPro"/>
</dbReference>
<dbReference type="PANTHER" id="PTHR10937:SF0">
    <property type="entry name" value="GLUTAMINE--FRUCTOSE-6-PHOSPHATE TRANSAMINASE (ISOMERIZING)"/>
    <property type="match status" value="1"/>
</dbReference>
<evidence type="ECO:0000313" key="13">
    <source>
        <dbReference type="EMBL" id="QTX31288.1"/>
    </source>
</evidence>
<dbReference type="RefSeq" id="WP_274372437.1">
    <property type="nucleotide sequence ID" value="NZ_CP072943.1"/>
</dbReference>
<dbReference type="Pfam" id="PF01380">
    <property type="entry name" value="SIS"/>
    <property type="match status" value="2"/>
</dbReference>
<dbReference type="AlphaFoldDB" id="A0A9Q7AKP6"/>
<dbReference type="InterPro" id="IPR029055">
    <property type="entry name" value="Ntn_hydrolases_N"/>
</dbReference>
<feature type="active site" description="Nucleophile; for GATase activity" evidence="10">
    <location>
        <position position="2"/>
    </location>
</feature>
<dbReference type="Gene3D" id="3.60.20.10">
    <property type="entry name" value="Glutamine Phosphoribosylpyrophosphate, subunit 1, domain 1"/>
    <property type="match status" value="1"/>
</dbReference>
<reference evidence="14" key="1">
    <citation type="submission" date="2021-04" db="EMBL/GenBank/DDBJ databases">
        <title>A novel Synergistetes isolate from a pyrite-forming mixed culture.</title>
        <authorList>
            <person name="Bunk B."/>
            <person name="Sproer C."/>
            <person name="Spring S."/>
            <person name="Pester M."/>
        </authorList>
    </citation>
    <scope>NUCLEOTIDE SEQUENCE [LARGE SCALE GENOMIC DNA]</scope>
    <source>
        <strain evidence="14">J.5.4.2-T.3.5.2</strain>
    </source>
</reference>
<evidence type="ECO:0000259" key="12">
    <source>
        <dbReference type="PROSITE" id="PS51464"/>
    </source>
</evidence>
<evidence type="ECO:0000256" key="2">
    <source>
        <dbReference type="ARBA" id="ARBA00004496"/>
    </source>
</evidence>
<feature type="domain" description="Glutamine amidotransferase type-2" evidence="11">
    <location>
        <begin position="2"/>
        <end position="217"/>
    </location>
</feature>
<evidence type="ECO:0000256" key="8">
    <source>
        <dbReference type="ARBA" id="ARBA00022737"/>
    </source>
</evidence>
<evidence type="ECO:0000256" key="4">
    <source>
        <dbReference type="ARBA" id="ARBA00016090"/>
    </source>
</evidence>
<keyword evidence="14" id="KW-1185">Reference proteome</keyword>
<name>A0A9Q7AKP6_9BACT</name>
<evidence type="ECO:0000259" key="11">
    <source>
        <dbReference type="PROSITE" id="PS51278"/>
    </source>
</evidence>
<keyword evidence="9" id="KW-0315">Glutamine amidotransferase</keyword>
<dbReference type="FunFam" id="3.40.50.10490:FF:000001">
    <property type="entry name" value="Glutamine--fructose-6-phosphate aminotransferase [isomerizing]"/>
    <property type="match status" value="1"/>
</dbReference>
<dbReference type="GO" id="GO:0006002">
    <property type="term" value="P:fructose 6-phosphate metabolic process"/>
    <property type="evidence" value="ECO:0007669"/>
    <property type="project" value="TreeGrafter"/>
</dbReference>
<dbReference type="PROSITE" id="PS51464">
    <property type="entry name" value="SIS"/>
    <property type="match status" value="2"/>
</dbReference>
<evidence type="ECO:0000256" key="3">
    <source>
        <dbReference type="ARBA" id="ARBA00012916"/>
    </source>
</evidence>
<keyword evidence="5 10" id="KW-0963">Cytoplasm</keyword>
<dbReference type="GO" id="GO:0004360">
    <property type="term" value="F:glutamine-fructose-6-phosphate transaminase (isomerizing) activity"/>
    <property type="evidence" value="ECO:0007669"/>
    <property type="project" value="UniProtKB-UniRule"/>
</dbReference>
<evidence type="ECO:0000256" key="9">
    <source>
        <dbReference type="ARBA" id="ARBA00022962"/>
    </source>
</evidence>
<dbReference type="KEGG" id="aram:KAR29_07755"/>
<dbReference type="Proteomes" id="UP000671879">
    <property type="component" value="Chromosome"/>
</dbReference>
<dbReference type="EC" id="2.6.1.16" evidence="3 10"/>
<dbReference type="NCBIfam" id="NF001484">
    <property type="entry name" value="PRK00331.1"/>
    <property type="match status" value="1"/>
</dbReference>
<dbReference type="InterPro" id="IPR046348">
    <property type="entry name" value="SIS_dom_sf"/>
</dbReference>
<sequence>MCGIVGYIGERDVVDVLLDGMRRMEYRGYDSAGMALLDGDRFEVVREIGRVAELEKVVLGRGLTGRLGIGHTRWATHGGVTVENAHPQSDGSGRFVLVHNGIIENYLDLKEELEAQGDQFLSQTDTEVVVHYLARLYSGDMLQALVELQKRLRGSYALVILRRDDPDGFFCVRRGSPLVLGSGEGENFCVSDVAALLPYTRKVLYLEEGDIAQVSRGGLRIWDEEGTVKVPPVHEVDWDVSMVDKGGYSHFMLKEINEQGAVVRSSLKGRIEGGRVDLSDELQWTAETVASWRSLHIVACGTSYYASLVAERALSRWTDLDVRVDIASEYRHRTVRTDAKTLAVFVSQSGETADTIAAQRVARGLGAHCLAITNVRGSTLAREVHDTLLLKAGPEIGVAATKTFMGQMSVLYLLALYLGRLRGGITAAEESRLVEELNQLPYKVEATVAREESLSELARIYAERRDFLFLGRGYSFPVALEGALKLKEISYVHAEGYAAGEMKHGPIALLDEKVPVITVIPRDSLYEKTLSNILEAKARKSPIIALGTDGDDLLKSYADHIITVPWTDEAFTPFLTVIPLQLFAYHVAKRRGCDIDKPRNLAKSVTVE</sequence>
<dbReference type="FunFam" id="3.40.50.10490:FF:000002">
    <property type="entry name" value="Glutamine--fructose-6-phosphate aminotransferase [isomerizing]"/>
    <property type="match status" value="1"/>
</dbReference>
<dbReference type="FunFam" id="3.60.20.10:FF:000006">
    <property type="entry name" value="Glutamine--fructose-6-phosphate aminotransferase [isomerizing]"/>
    <property type="match status" value="1"/>
</dbReference>
<dbReference type="GO" id="GO:0006047">
    <property type="term" value="P:UDP-N-acetylglucosamine metabolic process"/>
    <property type="evidence" value="ECO:0007669"/>
    <property type="project" value="TreeGrafter"/>
</dbReference>
<dbReference type="InterPro" id="IPR047084">
    <property type="entry name" value="GFAT_N"/>
</dbReference>
<dbReference type="Gene3D" id="3.40.50.10490">
    <property type="entry name" value="Glucose-6-phosphate isomerase like protein, domain 1"/>
    <property type="match status" value="2"/>
</dbReference>
<keyword evidence="6 10" id="KW-0032">Aminotransferase</keyword>
<evidence type="ECO:0000313" key="14">
    <source>
        <dbReference type="Proteomes" id="UP000671879"/>
    </source>
</evidence>
<evidence type="ECO:0000256" key="1">
    <source>
        <dbReference type="ARBA" id="ARBA00001031"/>
    </source>
</evidence>
<dbReference type="GO" id="GO:0005975">
    <property type="term" value="P:carbohydrate metabolic process"/>
    <property type="evidence" value="ECO:0007669"/>
    <property type="project" value="UniProtKB-UniRule"/>
</dbReference>
<dbReference type="GO" id="GO:0006487">
    <property type="term" value="P:protein N-linked glycosylation"/>
    <property type="evidence" value="ECO:0007669"/>
    <property type="project" value="TreeGrafter"/>
</dbReference>
<evidence type="ECO:0000256" key="7">
    <source>
        <dbReference type="ARBA" id="ARBA00022679"/>
    </source>
</evidence>
<dbReference type="InterPro" id="IPR017932">
    <property type="entry name" value="GATase_2_dom"/>
</dbReference>
<dbReference type="GO" id="GO:0005829">
    <property type="term" value="C:cytosol"/>
    <property type="evidence" value="ECO:0007669"/>
    <property type="project" value="TreeGrafter"/>
</dbReference>
<dbReference type="InterPro" id="IPR035466">
    <property type="entry name" value="GlmS/AgaS_SIS"/>
</dbReference>
<protein>
    <recommendedName>
        <fullName evidence="4 10">Glutamine--fructose-6-phosphate aminotransferase [isomerizing]</fullName>
        <ecNumber evidence="3 10">2.6.1.16</ecNumber>
    </recommendedName>
    <alternativeName>
        <fullName evidence="10">D-fructose-6-phosphate amidotransferase</fullName>
    </alternativeName>
    <alternativeName>
        <fullName evidence="10">GFAT</fullName>
    </alternativeName>
    <alternativeName>
        <fullName evidence="10">Glucosamine-6-phosphate synthase</fullName>
    </alternativeName>
    <alternativeName>
        <fullName evidence="10">Hexosephosphate aminotransferase</fullName>
    </alternativeName>
    <alternativeName>
        <fullName evidence="10">L-glutamine--D-fructose-6-phosphate amidotransferase</fullName>
    </alternativeName>
</protein>
<comment type="subunit">
    <text evidence="10">Homodimer.</text>
</comment>
<dbReference type="PROSITE" id="PS51278">
    <property type="entry name" value="GATASE_TYPE_2"/>
    <property type="match status" value="1"/>
</dbReference>
<dbReference type="PANTHER" id="PTHR10937">
    <property type="entry name" value="GLUCOSAMINE--FRUCTOSE-6-PHOSPHATE AMINOTRANSFERASE, ISOMERIZING"/>
    <property type="match status" value="1"/>
</dbReference>
<feature type="initiator methionine" description="Removed" evidence="10">
    <location>
        <position position="1"/>
    </location>
</feature>
<dbReference type="InterPro" id="IPR001347">
    <property type="entry name" value="SIS_dom"/>
</dbReference>
<dbReference type="Pfam" id="PF13522">
    <property type="entry name" value="GATase_6"/>
    <property type="match status" value="1"/>
</dbReference>
<feature type="domain" description="SIS" evidence="12">
    <location>
        <begin position="285"/>
        <end position="424"/>
    </location>
</feature>
<feature type="active site" description="For Fru-6P isomerization activity" evidence="10">
    <location>
        <position position="603"/>
    </location>
</feature>
<dbReference type="HAMAP" id="MF_00164">
    <property type="entry name" value="GlmS"/>
    <property type="match status" value="1"/>
</dbReference>
<comment type="catalytic activity">
    <reaction evidence="1 10">
        <text>D-fructose 6-phosphate + L-glutamine = D-glucosamine 6-phosphate + L-glutamate</text>
        <dbReference type="Rhea" id="RHEA:13237"/>
        <dbReference type="ChEBI" id="CHEBI:29985"/>
        <dbReference type="ChEBI" id="CHEBI:58359"/>
        <dbReference type="ChEBI" id="CHEBI:58725"/>
        <dbReference type="ChEBI" id="CHEBI:61527"/>
        <dbReference type="EC" id="2.6.1.16"/>
    </reaction>
</comment>